<feature type="domain" description="6-phosphogluconate dehydrogenase NADP-binding" evidence="4">
    <location>
        <begin position="2"/>
        <end position="155"/>
    </location>
</feature>
<dbReference type="EMBL" id="NPEU01000141">
    <property type="protein sequence ID" value="RAI38137.1"/>
    <property type="molecule type" value="Genomic_DNA"/>
</dbReference>
<dbReference type="Gene3D" id="1.10.1040.10">
    <property type="entry name" value="N-(1-d-carboxylethyl)-l-norvaline Dehydrogenase, domain 2"/>
    <property type="match status" value="1"/>
</dbReference>
<keyword evidence="1" id="KW-0560">Oxidoreductase</keyword>
<dbReference type="InterPro" id="IPR008927">
    <property type="entry name" value="6-PGluconate_DH-like_C_sf"/>
</dbReference>
<organism evidence="6 7">
    <name type="scientific">Rhodoplanes elegans</name>
    <dbReference type="NCBI Taxonomy" id="29408"/>
    <lineage>
        <taxon>Bacteria</taxon>
        <taxon>Pseudomonadati</taxon>
        <taxon>Pseudomonadota</taxon>
        <taxon>Alphaproteobacteria</taxon>
        <taxon>Hyphomicrobiales</taxon>
        <taxon>Nitrobacteraceae</taxon>
        <taxon>Rhodoplanes</taxon>
    </lineage>
</organism>
<evidence type="ECO:0000256" key="3">
    <source>
        <dbReference type="PIRSR" id="PIRSR000103-1"/>
    </source>
</evidence>
<name>A0A327KI51_9BRAD</name>
<dbReference type="OrthoDB" id="9812907at2"/>
<evidence type="ECO:0000313" key="7">
    <source>
        <dbReference type="Proteomes" id="UP000248863"/>
    </source>
</evidence>
<keyword evidence="2" id="KW-0520">NAD</keyword>
<dbReference type="GO" id="GO:0050661">
    <property type="term" value="F:NADP binding"/>
    <property type="evidence" value="ECO:0007669"/>
    <property type="project" value="InterPro"/>
</dbReference>
<dbReference type="PANTHER" id="PTHR43580">
    <property type="entry name" value="OXIDOREDUCTASE GLYR1-RELATED"/>
    <property type="match status" value="1"/>
</dbReference>
<keyword evidence="7" id="KW-1185">Reference proteome</keyword>
<dbReference type="InterPro" id="IPR013328">
    <property type="entry name" value="6PGD_dom2"/>
</dbReference>
<dbReference type="PIRSF" id="PIRSF000103">
    <property type="entry name" value="HIBADH"/>
    <property type="match status" value="1"/>
</dbReference>
<dbReference type="GO" id="GO:0051287">
    <property type="term" value="F:NAD binding"/>
    <property type="evidence" value="ECO:0007669"/>
    <property type="project" value="InterPro"/>
</dbReference>
<evidence type="ECO:0000256" key="2">
    <source>
        <dbReference type="ARBA" id="ARBA00023027"/>
    </source>
</evidence>
<proteinExistence type="predicted"/>
<feature type="active site" evidence="3">
    <location>
        <position position="168"/>
    </location>
</feature>
<sequence length="292" mass="30193">MEVGFIGAGRMGLAMLRNLVEAGHRVHVWDASEAAVGAAVAAGGIGASSARDALRGDAVVSMLPNDAAMRGVFTDDLLAAAPKGLVHVNMATASLACAQALTALHGRHGIAYVAAPVFGRPEMAARRELNIMAAGPAAAIDRVQPLFDAIGRKTWRLGDDPTRANVTKIAGNLLVACVIESLGEAAALARAYDMPPADLLGVVVGSLFDVPIFRIYADLVAHQRFEPAGFDLELGLKDARLALAAGEAANLPLPFASVLRDNYLDALAHGAGHQDWSAVTGVALRRAGLDAA</sequence>
<dbReference type="GO" id="GO:0016491">
    <property type="term" value="F:oxidoreductase activity"/>
    <property type="evidence" value="ECO:0007669"/>
    <property type="project" value="UniProtKB-KW"/>
</dbReference>
<dbReference type="SUPFAM" id="SSF51735">
    <property type="entry name" value="NAD(P)-binding Rossmann-fold domains"/>
    <property type="match status" value="1"/>
</dbReference>
<evidence type="ECO:0000259" key="4">
    <source>
        <dbReference type="Pfam" id="PF03446"/>
    </source>
</evidence>
<dbReference type="InterPro" id="IPR036291">
    <property type="entry name" value="NAD(P)-bd_dom_sf"/>
</dbReference>
<comment type="caution">
    <text evidence="6">The sequence shown here is derived from an EMBL/GenBank/DDBJ whole genome shotgun (WGS) entry which is preliminary data.</text>
</comment>
<dbReference type="AlphaFoldDB" id="A0A327KI51"/>
<dbReference type="InterPro" id="IPR051265">
    <property type="entry name" value="HIBADH-related_NP60_sf"/>
</dbReference>
<evidence type="ECO:0000256" key="1">
    <source>
        <dbReference type="ARBA" id="ARBA00023002"/>
    </source>
</evidence>
<gene>
    <name evidence="6" type="ORF">CH338_13740</name>
</gene>
<dbReference type="Pfam" id="PF03446">
    <property type="entry name" value="NAD_binding_2"/>
    <property type="match status" value="1"/>
</dbReference>
<accession>A0A327KI51</accession>
<dbReference type="Gene3D" id="3.40.50.720">
    <property type="entry name" value="NAD(P)-binding Rossmann-like Domain"/>
    <property type="match status" value="1"/>
</dbReference>
<reference evidence="6 7" key="1">
    <citation type="submission" date="2017-07" db="EMBL/GenBank/DDBJ databases">
        <title>Draft Genome Sequences of Select Purple Nonsulfur Bacteria.</title>
        <authorList>
            <person name="Lasarre B."/>
            <person name="Mckinlay J.B."/>
        </authorList>
    </citation>
    <scope>NUCLEOTIDE SEQUENCE [LARGE SCALE GENOMIC DNA]</scope>
    <source>
        <strain evidence="6 7">DSM 11907</strain>
    </source>
</reference>
<dbReference type="PANTHER" id="PTHR43580:SF2">
    <property type="entry name" value="CYTOKINE-LIKE NUCLEAR FACTOR N-PAC"/>
    <property type="match status" value="1"/>
</dbReference>
<evidence type="ECO:0000313" key="6">
    <source>
        <dbReference type="EMBL" id="RAI38137.1"/>
    </source>
</evidence>
<dbReference type="Pfam" id="PF14833">
    <property type="entry name" value="NAD_binding_11"/>
    <property type="match status" value="1"/>
</dbReference>
<dbReference type="InterPro" id="IPR015815">
    <property type="entry name" value="HIBADH-related"/>
</dbReference>
<dbReference type="RefSeq" id="WP_111357734.1">
    <property type="nucleotide sequence ID" value="NZ_NHSK01000075.1"/>
</dbReference>
<dbReference type="SUPFAM" id="SSF48179">
    <property type="entry name" value="6-phosphogluconate dehydrogenase C-terminal domain-like"/>
    <property type="match status" value="1"/>
</dbReference>
<feature type="domain" description="3-hydroxyisobutyrate dehydrogenase-like NAD-binding" evidence="5">
    <location>
        <begin position="164"/>
        <end position="280"/>
    </location>
</feature>
<dbReference type="InterPro" id="IPR006115">
    <property type="entry name" value="6PGDH_NADP-bd"/>
</dbReference>
<dbReference type="Proteomes" id="UP000248863">
    <property type="component" value="Unassembled WGS sequence"/>
</dbReference>
<protein>
    <submittedName>
        <fullName evidence="6">Oxidoreductase</fullName>
    </submittedName>
</protein>
<evidence type="ECO:0000259" key="5">
    <source>
        <dbReference type="Pfam" id="PF14833"/>
    </source>
</evidence>
<dbReference type="InterPro" id="IPR029154">
    <property type="entry name" value="HIBADH-like_NADP-bd"/>
</dbReference>